<sequence>MASLVKQIGHNIESSLRSGSRSPPEVEGDDDNETAIEDLKGQEVFDDEDGDEDNSGEAADDEDVDSIEDLANEVVELIEKSEPGFHPLIRALYHAVRGTPFKKPMVKPELSAEQSFL</sequence>
<proteinExistence type="predicted"/>
<dbReference type="AlphaFoldDB" id="A0A9P6FQ86"/>
<gene>
    <name evidence="2" type="ORF">BGW38_004357</name>
</gene>
<feature type="compositionally biased region" description="Acidic residues" evidence="1">
    <location>
        <begin position="44"/>
        <end position="66"/>
    </location>
</feature>
<dbReference type="EMBL" id="JAABOA010002797">
    <property type="protein sequence ID" value="KAF9579392.1"/>
    <property type="molecule type" value="Genomic_DNA"/>
</dbReference>
<keyword evidence="3" id="KW-1185">Reference proteome</keyword>
<organism evidence="2 3">
    <name type="scientific">Lunasporangiospora selenospora</name>
    <dbReference type="NCBI Taxonomy" id="979761"/>
    <lineage>
        <taxon>Eukaryota</taxon>
        <taxon>Fungi</taxon>
        <taxon>Fungi incertae sedis</taxon>
        <taxon>Mucoromycota</taxon>
        <taxon>Mortierellomycotina</taxon>
        <taxon>Mortierellomycetes</taxon>
        <taxon>Mortierellales</taxon>
        <taxon>Mortierellaceae</taxon>
        <taxon>Lunasporangiospora</taxon>
    </lineage>
</organism>
<evidence type="ECO:0000313" key="3">
    <source>
        <dbReference type="Proteomes" id="UP000780801"/>
    </source>
</evidence>
<feature type="non-terminal residue" evidence="2">
    <location>
        <position position="1"/>
    </location>
</feature>
<feature type="compositionally biased region" description="Acidic residues" evidence="1">
    <location>
        <begin position="26"/>
        <end position="36"/>
    </location>
</feature>
<evidence type="ECO:0000256" key="1">
    <source>
        <dbReference type="SAM" id="MobiDB-lite"/>
    </source>
</evidence>
<feature type="compositionally biased region" description="Polar residues" evidence="1">
    <location>
        <begin position="12"/>
        <end position="21"/>
    </location>
</feature>
<evidence type="ECO:0000313" key="2">
    <source>
        <dbReference type="EMBL" id="KAF9579392.1"/>
    </source>
</evidence>
<dbReference type="OrthoDB" id="2442794at2759"/>
<feature type="region of interest" description="Disordered" evidence="1">
    <location>
        <begin position="1"/>
        <end position="66"/>
    </location>
</feature>
<reference evidence="2" key="1">
    <citation type="journal article" date="2020" name="Fungal Divers.">
        <title>Resolving the Mortierellaceae phylogeny through synthesis of multi-gene phylogenetics and phylogenomics.</title>
        <authorList>
            <person name="Vandepol N."/>
            <person name="Liber J."/>
            <person name="Desiro A."/>
            <person name="Na H."/>
            <person name="Kennedy M."/>
            <person name="Barry K."/>
            <person name="Grigoriev I.V."/>
            <person name="Miller A.N."/>
            <person name="O'Donnell K."/>
            <person name="Stajich J.E."/>
            <person name="Bonito G."/>
        </authorList>
    </citation>
    <scope>NUCLEOTIDE SEQUENCE</scope>
    <source>
        <strain evidence="2">KOD1015</strain>
    </source>
</reference>
<accession>A0A9P6FQ86</accession>
<comment type="caution">
    <text evidence="2">The sequence shown here is derived from an EMBL/GenBank/DDBJ whole genome shotgun (WGS) entry which is preliminary data.</text>
</comment>
<dbReference type="Proteomes" id="UP000780801">
    <property type="component" value="Unassembled WGS sequence"/>
</dbReference>
<protein>
    <submittedName>
        <fullName evidence="2">Uncharacterized protein</fullName>
    </submittedName>
</protein>
<name>A0A9P6FQ86_9FUNG</name>